<evidence type="ECO:0000313" key="2">
    <source>
        <dbReference type="EMBL" id="HHE55267.1"/>
    </source>
</evidence>
<feature type="signal peptide" evidence="1">
    <location>
        <begin position="1"/>
        <end position="20"/>
    </location>
</feature>
<protein>
    <submittedName>
        <fullName evidence="2">Exo-alpha-sialidase</fullName>
    </submittedName>
</protein>
<accession>A0A7V5H404</accession>
<dbReference type="SUPFAM" id="SSF50939">
    <property type="entry name" value="Sialidases"/>
    <property type="match status" value="1"/>
</dbReference>
<feature type="chain" id="PRO_5031547080" evidence="1">
    <location>
        <begin position="21"/>
        <end position="286"/>
    </location>
</feature>
<sequence>MSKFASILFILTLLVAFSFSQTLGTKVDETTADWMHYYDNLNQFIYVDPATKKVHITYNWSDQHPDSAEAIMARYQNVTDGIKTDLRGRAGNGNIGMGADGALLISVTDPVIAWGYYGWWGLGCFLYKETAPGSAQFDSLNFFSADLGHSNPAELLTSRFIVDDAGVIHWIAYDGWGQGWTYLNSDDGGISFNEPVFFGNKNTPGFQSMRFPVYFDPFGGRVAAGPGGLVALVGQDQGRDVYVAESFDYGQTWPDNTPNVGDSTLTYDVTGFGPLLAPDSVNARPN</sequence>
<dbReference type="Proteomes" id="UP000886111">
    <property type="component" value="Unassembled WGS sequence"/>
</dbReference>
<evidence type="ECO:0000256" key="1">
    <source>
        <dbReference type="SAM" id="SignalP"/>
    </source>
</evidence>
<gene>
    <name evidence="2" type="ORF">ENL21_05750</name>
</gene>
<comment type="caution">
    <text evidence="2">The sequence shown here is derived from an EMBL/GenBank/DDBJ whole genome shotgun (WGS) entry which is preliminary data.</text>
</comment>
<dbReference type="EMBL" id="DRTD01000423">
    <property type="protein sequence ID" value="HHE55267.1"/>
    <property type="molecule type" value="Genomic_DNA"/>
</dbReference>
<keyword evidence="1" id="KW-0732">Signal</keyword>
<dbReference type="InterPro" id="IPR036278">
    <property type="entry name" value="Sialidase_sf"/>
</dbReference>
<organism evidence="2">
    <name type="scientific">Caldithrix abyssi</name>
    <dbReference type="NCBI Taxonomy" id="187145"/>
    <lineage>
        <taxon>Bacteria</taxon>
        <taxon>Pseudomonadati</taxon>
        <taxon>Calditrichota</taxon>
        <taxon>Calditrichia</taxon>
        <taxon>Calditrichales</taxon>
        <taxon>Calditrichaceae</taxon>
        <taxon>Caldithrix</taxon>
    </lineage>
</organism>
<name>A0A7V5H404_CALAY</name>
<dbReference type="AlphaFoldDB" id="A0A7V5H404"/>
<proteinExistence type="predicted"/>
<reference evidence="2" key="1">
    <citation type="journal article" date="2020" name="mSystems">
        <title>Genome- and Community-Level Interaction Insights into Carbon Utilization and Element Cycling Functions of Hydrothermarchaeota in Hydrothermal Sediment.</title>
        <authorList>
            <person name="Zhou Z."/>
            <person name="Liu Y."/>
            <person name="Xu W."/>
            <person name="Pan J."/>
            <person name="Luo Z.H."/>
            <person name="Li M."/>
        </authorList>
    </citation>
    <scope>NUCLEOTIDE SEQUENCE [LARGE SCALE GENOMIC DNA]</scope>
    <source>
        <strain evidence="2">HyVt-76</strain>
    </source>
</reference>